<reference evidence="1" key="1">
    <citation type="submission" date="2022-10" db="EMBL/GenBank/DDBJ databases">
        <title>Culturing micro-colonial fungi from biological soil crusts in the Mojave desert and describing Neophaeococcomyces mojavensis, and introducing the new genera and species Taxawa tesnikishii.</title>
        <authorList>
            <person name="Kurbessoian T."/>
            <person name="Stajich J.E."/>
        </authorList>
    </citation>
    <scope>NUCLEOTIDE SEQUENCE</scope>
    <source>
        <strain evidence="1">JES_112</strain>
    </source>
</reference>
<proteinExistence type="predicted"/>
<name>A0ACC3AKP1_9EURO</name>
<protein>
    <submittedName>
        <fullName evidence="1">Uncharacterized protein</fullName>
    </submittedName>
</protein>
<keyword evidence="2" id="KW-1185">Reference proteome</keyword>
<comment type="caution">
    <text evidence="1">The sequence shown here is derived from an EMBL/GenBank/DDBJ whole genome shotgun (WGS) entry which is preliminary data.</text>
</comment>
<sequence length="349" mass="40041">MGSIEAPRKFYTEPADVPVVDYRALKGTGETHQNALAQLDRAFRTYGFAYISNHSIPQQKVDEAFAWSSRFFKLPEQVKAKVPHPASNDPHRGWVHDGLSHVSQMVFDRDEVQELRKTSPERKETLETGSPFSKEVPENKWLPEGDFPGHKAFFESWWHDCTELNHSLLQSLCECLQLEQDYLSRNQTKNICHMSWQYYPSMPLKPLQNSEFKRLNAHTDFGQLTLLFQDAVGGLEIHDGEKFRPIVPIPNTVVINVGDMLERQTNGRWKSALHRVVAPSQFMIPKEDEVDDVIDRYSIAYFGTPDPDSIVSTLPGCEVKGQWNPNMIGTWADNMTASTWIEKRIAMEY</sequence>
<evidence type="ECO:0000313" key="2">
    <source>
        <dbReference type="Proteomes" id="UP001172386"/>
    </source>
</evidence>
<dbReference type="Proteomes" id="UP001172386">
    <property type="component" value="Unassembled WGS sequence"/>
</dbReference>
<accession>A0ACC3AKP1</accession>
<organism evidence="1 2">
    <name type="scientific">Neophaeococcomyces mojaviensis</name>
    <dbReference type="NCBI Taxonomy" id="3383035"/>
    <lineage>
        <taxon>Eukaryota</taxon>
        <taxon>Fungi</taxon>
        <taxon>Dikarya</taxon>
        <taxon>Ascomycota</taxon>
        <taxon>Pezizomycotina</taxon>
        <taxon>Eurotiomycetes</taxon>
        <taxon>Chaetothyriomycetidae</taxon>
        <taxon>Chaetothyriales</taxon>
        <taxon>Chaetothyriales incertae sedis</taxon>
        <taxon>Neophaeococcomyces</taxon>
    </lineage>
</organism>
<dbReference type="EMBL" id="JAPDRQ010000002">
    <property type="protein sequence ID" value="KAJ9664573.1"/>
    <property type="molecule type" value="Genomic_DNA"/>
</dbReference>
<evidence type="ECO:0000313" key="1">
    <source>
        <dbReference type="EMBL" id="KAJ9664573.1"/>
    </source>
</evidence>
<gene>
    <name evidence="1" type="ORF">H2198_000224</name>
</gene>